<dbReference type="Proteomes" id="UP000248887">
    <property type="component" value="Unassembled WGS sequence"/>
</dbReference>
<gene>
    <name evidence="3" type="ORF">DI549_02330</name>
</gene>
<evidence type="ECO:0000256" key="2">
    <source>
        <dbReference type="SAM" id="Phobius"/>
    </source>
</evidence>
<sequence length="316" mass="32446">MEKQEPSLEEAGTGDESAPVPESPAPAPHVAARPAAPQRAKGPPVEPEAFRRWIDIERLKIDMRRLEAENKRLELEAQRPAAPAPRATHPLLAAVLGALAALLIVLPGFGLYQVVTLRAELGTLRTQIEDLRGAVAAVDDKAAIAADAASGPARVAALPQSEAAPAAGATPIAPTSVATVPVAPAPATSETASSPAAPETTAAPTPPAAPKPSGPGAGYIVRMFAPTGSVPAAKLEQFTNILKSAGFEVLVSDAGVSNPTSNTLSYNAASADVANKLATLVQNKRPALDLELRSSPSIPDSAKQILILNMTEDALR</sequence>
<feature type="compositionally biased region" description="Low complexity" evidence="1">
    <location>
        <begin position="183"/>
        <end position="203"/>
    </location>
</feature>
<name>A0A2W5R357_ANCNO</name>
<dbReference type="AlphaFoldDB" id="A0A2W5R357"/>
<evidence type="ECO:0000313" key="3">
    <source>
        <dbReference type="EMBL" id="PZQ85251.1"/>
    </source>
</evidence>
<reference evidence="3 4" key="1">
    <citation type="submission" date="2017-08" db="EMBL/GenBank/DDBJ databases">
        <title>Infants hospitalized years apart are colonized by the same room-sourced microbial strains.</title>
        <authorList>
            <person name="Brooks B."/>
            <person name="Olm M.R."/>
            <person name="Firek B.A."/>
            <person name="Baker R."/>
            <person name="Thomas B.C."/>
            <person name="Morowitz M.J."/>
            <person name="Banfield J.F."/>
        </authorList>
    </citation>
    <scope>NUCLEOTIDE SEQUENCE [LARGE SCALE GENOMIC DNA]</scope>
    <source>
        <strain evidence="3">S2_005_001_R2_27</strain>
    </source>
</reference>
<proteinExistence type="predicted"/>
<dbReference type="EMBL" id="QFQD01000004">
    <property type="protein sequence ID" value="PZQ85251.1"/>
    <property type="molecule type" value="Genomic_DNA"/>
</dbReference>
<accession>A0A2W5R357</accession>
<comment type="caution">
    <text evidence="3">The sequence shown here is derived from an EMBL/GenBank/DDBJ whole genome shotgun (WGS) entry which is preliminary data.</text>
</comment>
<feature type="region of interest" description="Disordered" evidence="1">
    <location>
        <begin position="1"/>
        <end position="46"/>
    </location>
</feature>
<keyword evidence="2" id="KW-0812">Transmembrane</keyword>
<evidence type="ECO:0000313" key="4">
    <source>
        <dbReference type="Proteomes" id="UP000248887"/>
    </source>
</evidence>
<feature type="region of interest" description="Disordered" evidence="1">
    <location>
        <begin position="183"/>
        <end position="214"/>
    </location>
</feature>
<feature type="compositionally biased region" description="Low complexity" evidence="1">
    <location>
        <begin position="28"/>
        <end position="43"/>
    </location>
</feature>
<keyword evidence="2" id="KW-0472">Membrane</keyword>
<keyword evidence="2" id="KW-1133">Transmembrane helix</keyword>
<feature type="compositionally biased region" description="Pro residues" evidence="1">
    <location>
        <begin position="204"/>
        <end position="213"/>
    </location>
</feature>
<evidence type="ECO:0000256" key="1">
    <source>
        <dbReference type="SAM" id="MobiDB-lite"/>
    </source>
</evidence>
<organism evidence="3 4">
    <name type="scientific">Ancylobacter novellus</name>
    <name type="common">Thiobacillus novellus</name>
    <dbReference type="NCBI Taxonomy" id="921"/>
    <lineage>
        <taxon>Bacteria</taxon>
        <taxon>Pseudomonadati</taxon>
        <taxon>Pseudomonadota</taxon>
        <taxon>Alphaproteobacteria</taxon>
        <taxon>Hyphomicrobiales</taxon>
        <taxon>Xanthobacteraceae</taxon>
        <taxon>Ancylobacter</taxon>
    </lineage>
</organism>
<protein>
    <submittedName>
        <fullName evidence="3">Uncharacterized protein</fullName>
    </submittedName>
</protein>
<feature type="transmembrane region" description="Helical" evidence="2">
    <location>
        <begin position="91"/>
        <end position="115"/>
    </location>
</feature>